<dbReference type="PIRSF" id="PIRSF016838">
    <property type="entry name" value="PafC"/>
    <property type="match status" value="1"/>
</dbReference>
<dbReference type="Pfam" id="PF19187">
    <property type="entry name" value="HTH_PafC"/>
    <property type="match status" value="1"/>
</dbReference>
<dbReference type="AlphaFoldDB" id="A0A9E8S891"/>
<dbReference type="PANTHER" id="PTHR34580">
    <property type="match status" value="1"/>
</dbReference>
<dbReference type="Pfam" id="PF13280">
    <property type="entry name" value="WYL"/>
    <property type="match status" value="1"/>
</dbReference>
<dbReference type="PROSITE" id="PS52050">
    <property type="entry name" value="WYL"/>
    <property type="match status" value="1"/>
</dbReference>
<feature type="domain" description="WYL" evidence="1">
    <location>
        <begin position="155"/>
        <end position="218"/>
    </location>
</feature>
<evidence type="ECO:0000313" key="4">
    <source>
        <dbReference type="Proteomes" id="UP001164706"/>
    </source>
</evidence>
<dbReference type="Proteomes" id="UP001164706">
    <property type="component" value="Chromosome"/>
</dbReference>
<reference evidence="3" key="1">
    <citation type="submission" date="2022-11" db="EMBL/GenBank/DDBJ databases">
        <title>Description of Microcella daejonensis nov. sp, isolated from riverside soil.</title>
        <authorList>
            <person name="Molina K.M."/>
            <person name="Kim S.B."/>
        </authorList>
    </citation>
    <scope>NUCLEOTIDE SEQUENCE</scope>
    <source>
        <strain evidence="3">MMS21-STM12</strain>
    </source>
</reference>
<organism evidence="3 4">
    <name type="scientific">Microcella daejeonensis</name>
    <dbReference type="NCBI Taxonomy" id="2994971"/>
    <lineage>
        <taxon>Bacteria</taxon>
        <taxon>Bacillati</taxon>
        <taxon>Actinomycetota</taxon>
        <taxon>Actinomycetes</taxon>
        <taxon>Micrococcales</taxon>
        <taxon>Microbacteriaceae</taxon>
        <taxon>Microcella</taxon>
    </lineage>
</organism>
<dbReference type="KEGG" id="mdb:OVN18_12320"/>
<evidence type="ECO:0000259" key="2">
    <source>
        <dbReference type="Pfam" id="PF19187"/>
    </source>
</evidence>
<name>A0A9E8S891_9MICO</name>
<feature type="domain" description="PafC HTH" evidence="2">
    <location>
        <begin position="12"/>
        <end position="132"/>
    </location>
</feature>
<dbReference type="PANTHER" id="PTHR34580:SF1">
    <property type="entry name" value="PROTEIN PAFC"/>
    <property type="match status" value="1"/>
</dbReference>
<dbReference type="InterPro" id="IPR051534">
    <property type="entry name" value="CBASS_pafABC_assoc_protein"/>
</dbReference>
<dbReference type="InterPro" id="IPR026881">
    <property type="entry name" value="WYL_dom"/>
</dbReference>
<dbReference type="EMBL" id="CP113089">
    <property type="protein sequence ID" value="WAB81305.1"/>
    <property type="molecule type" value="Genomic_DNA"/>
</dbReference>
<evidence type="ECO:0000313" key="3">
    <source>
        <dbReference type="EMBL" id="WAB81305.1"/>
    </source>
</evidence>
<protein>
    <submittedName>
        <fullName evidence="3">WYL domain-containing protein</fullName>
    </submittedName>
</protein>
<dbReference type="RefSeq" id="WP_267737316.1">
    <property type="nucleotide sequence ID" value="NZ_CP113089.1"/>
</dbReference>
<dbReference type="InterPro" id="IPR043839">
    <property type="entry name" value="PafC_HTH"/>
</dbReference>
<accession>A0A9E8S891</accession>
<proteinExistence type="predicted"/>
<dbReference type="InterPro" id="IPR028349">
    <property type="entry name" value="PafC-like"/>
</dbReference>
<evidence type="ECO:0000259" key="1">
    <source>
        <dbReference type="Pfam" id="PF13280"/>
    </source>
</evidence>
<keyword evidence="4" id="KW-1185">Reference proteome</keyword>
<sequence>MAERRAPQKSGEKLAFLLALVPYLIDQARVTVAEAAAHFGVTPAQMREYVTYLTATGDPGAEGLYQHDGLFDIDWDDFDERDVIRFRAAPLQQRPRFSAREAAALLAGLQSVAALPEFAERPEIGQLMAKLARGSASTVTPLAVHPTAVDPLRTIVAAAVAGRERLRIDYVTSKGERELREVDPLRLESIDDVWYLRGWSLSRDAERTFRLDRMASAEPIGPAAAHPASTAPGELFRGDADDLRVTVGMPASALGLLHDFLGPEDEVVYSGDQAVVTIPLAHEGMIGRLAARLAGVGSITAPEHARRTAAEWARAALAAAGETPAPA</sequence>
<gene>
    <name evidence="3" type="ORF">OVN18_12320</name>
</gene>